<proteinExistence type="predicted"/>
<dbReference type="Proteomes" id="UP000243488">
    <property type="component" value="Chromosome"/>
</dbReference>
<dbReference type="InterPro" id="IPR000182">
    <property type="entry name" value="GNAT_dom"/>
</dbReference>
<dbReference type="AlphaFoldDB" id="A0A1V0B7B7"/>
<accession>A0A1V0B7B7</accession>
<keyword evidence="5" id="KW-1185">Reference proteome</keyword>
<keyword evidence="2" id="KW-0012">Acyltransferase</keyword>
<dbReference type="InterPro" id="IPR057691">
    <property type="entry name" value="DUF7931"/>
</dbReference>
<dbReference type="Pfam" id="PF25559">
    <property type="entry name" value="DUF7931"/>
    <property type="match status" value="1"/>
</dbReference>
<dbReference type="RefSeq" id="WP_080050703.1">
    <property type="nucleotide sequence ID" value="NZ_CP020100.1"/>
</dbReference>
<evidence type="ECO:0000313" key="4">
    <source>
        <dbReference type="EMBL" id="AQZ95809.1"/>
    </source>
</evidence>
<dbReference type="KEGG" id="ppha:BVH74_14075"/>
<dbReference type="EMBL" id="CP020100">
    <property type="protein sequence ID" value="AQZ95809.1"/>
    <property type="molecule type" value="Genomic_DNA"/>
</dbReference>
<evidence type="ECO:0000256" key="1">
    <source>
        <dbReference type="ARBA" id="ARBA00022679"/>
    </source>
</evidence>
<organism evidence="4 5">
    <name type="scientific">Halopseudomonas phragmitis</name>
    <dbReference type="NCBI Taxonomy" id="1931241"/>
    <lineage>
        <taxon>Bacteria</taxon>
        <taxon>Pseudomonadati</taxon>
        <taxon>Pseudomonadota</taxon>
        <taxon>Gammaproteobacteria</taxon>
        <taxon>Pseudomonadales</taxon>
        <taxon>Pseudomonadaceae</taxon>
        <taxon>Halopseudomonas</taxon>
    </lineage>
</organism>
<protein>
    <recommendedName>
        <fullName evidence="3">N-acetyltransferase domain-containing protein</fullName>
    </recommendedName>
</protein>
<evidence type="ECO:0000256" key="2">
    <source>
        <dbReference type="ARBA" id="ARBA00023315"/>
    </source>
</evidence>
<evidence type="ECO:0000313" key="5">
    <source>
        <dbReference type="Proteomes" id="UP000243488"/>
    </source>
</evidence>
<dbReference type="Gene3D" id="3.40.630.30">
    <property type="match status" value="1"/>
</dbReference>
<dbReference type="PANTHER" id="PTHR43877">
    <property type="entry name" value="AMINOALKYLPHOSPHONATE N-ACETYLTRANSFERASE-RELATED-RELATED"/>
    <property type="match status" value="1"/>
</dbReference>
<gene>
    <name evidence="4" type="ORF">BVH74_14075</name>
</gene>
<dbReference type="InterPro" id="IPR050832">
    <property type="entry name" value="Bact_Acetyltransf"/>
</dbReference>
<dbReference type="PROSITE" id="PS51186">
    <property type="entry name" value="GNAT"/>
    <property type="match status" value="1"/>
</dbReference>
<dbReference type="InterPro" id="IPR016181">
    <property type="entry name" value="Acyl_CoA_acyltransferase"/>
</dbReference>
<dbReference type="PANTHER" id="PTHR43877:SF5">
    <property type="entry name" value="BLL8307 PROTEIN"/>
    <property type="match status" value="1"/>
</dbReference>
<reference evidence="4 5" key="1">
    <citation type="submission" date="2017-03" db="EMBL/GenBank/DDBJ databases">
        <title>Complete genome sequence of the novel DNRA strain Pseudomonas sp. S-6-2 isolated from Chinese polluted river sediment. Journal of Biotechnology.</title>
        <authorList>
            <person name="Li J."/>
            <person name="Xiang F."/>
            <person name="Wang L."/>
            <person name="Xi L."/>
            <person name="Liu J."/>
        </authorList>
    </citation>
    <scope>NUCLEOTIDE SEQUENCE [LARGE SCALE GENOMIC DNA]</scope>
    <source>
        <strain evidence="4 5">S-6-2</strain>
    </source>
</reference>
<dbReference type="GO" id="GO:0016747">
    <property type="term" value="F:acyltransferase activity, transferring groups other than amino-acyl groups"/>
    <property type="evidence" value="ECO:0007669"/>
    <property type="project" value="InterPro"/>
</dbReference>
<dbReference type="SUPFAM" id="SSF55729">
    <property type="entry name" value="Acyl-CoA N-acyltransferases (Nat)"/>
    <property type="match status" value="1"/>
</dbReference>
<keyword evidence="1" id="KW-0808">Transferase</keyword>
<sequence length="338" mass="39064">MNDARVELVSWSATPALRDIRQRVFVDEQHVPPSLEWDEHDLSAVHFQLLVNEQPAGTARLLRDGHIGRVAILPDYRGLGLGNLLMREVMRHAQELGHRHLELSAQTHAQRFYERLGFIRCSEPYMDAGIAHIDMRWSADTQSQAELPPIEFVSPGSFSIHNPEQQAKRYSTHLPYQLGEQRDLIEIDEEHALAHACHLVLQARRRLTISSPEQAMWLFHRRDFIDCCEQFIATHPKGSIRVLVNQVTADFTQGHSLSSLQHRFPSLCEIRKRHPDLAREPQVYLLADDSGILMFPQALQPQGFVRYNSPDQVRRWQASFDEHWSRSLSDQGLRRFTL</sequence>
<name>A0A1V0B7B7_9GAMM</name>
<feature type="domain" description="N-acetyltransferase" evidence="3">
    <location>
        <begin position="4"/>
        <end position="140"/>
    </location>
</feature>
<dbReference type="STRING" id="1931241.BVH74_14075"/>
<dbReference type="CDD" id="cd04301">
    <property type="entry name" value="NAT_SF"/>
    <property type="match status" value="1"/>
</dbReference>
<dbReference type="Pfam" id="PF13673">
    <property type="entry name" value="Acetyltransf_10"/>
    <property type="match status" value="1"/>
</dbReference>
<evidence type="ECO:0000259" key="3">
    <source>
        <dbReference type="PROSITE" id="PS51186"/>
    </source>
</evidence>